<evidence type="ECO:0000259" key="3">
    <source>
        <dbReference type="Pfam" id="PF00823"/>
    </source>
</evidence>
<organism evidence="5 6">
    <name type="scientific">Mycobacterium kansasii</name>
    <dbReference type="NCBI Taxonomy" id="1768"/>
    <lineage>
        <taxon>Bacteria</taxon>
        <taxon>Bacillati</taxon>
        <taxon>Actinomycetota</taxon>
        <taxon>Actinomycetes</taxon>
        <taxon>Mycobacteriales</taxon>
        <taxon>Mycobacteriaceae</taxon>
        <taxon>Mycobacterium</taxon>
    </lineage>
</organism>
<gene>
    <name evidence="5" type="ORF">BZL30_7353</name>
</gene>
<dbReference type="SUPFAM" id="SSF140459">
    <property type="entry name" value="PE/PPE dimer-like"/>
    <property type="match status" value="1"/>
</dbReference>
<dbReference type="InterPro" id="IPR038332">
    <property type="entry name" value="PPE_sf"/>
</dbReference>
<feature type="transmembrane region" description="Helical" evidence="2">
    <location>
        <begin position="275"/>
        <end position="298"/>
    </location>
</feature>
<keyword evidence="2" id="KW-0472">Membrane</keyword>
<keyword evidence="2" id="KW-0812">Transmembrane</keyword>
<evidence type="ECO:0000313" key="5">
    <source>
        <dbReference type="EMBL" id="OOK69223.1"/>
    </source>
</evidence>
<evidence type="ECO:0000256" key="1">
    <source>
        <dbReference type="ARBA" id="ARBA00010652"/>
    </source>
</evidence>
<comment type="similarity">
    <text evidence="1">Belongs to the mycobacterial PPE family.</text>
</comment>
<proteinExistence type="inferred from homology"/>
<dbReference type="Pfam" id="PF18878">
    <property type="entry name" value="PPE-PPW"/>
    <property type="match status" value="1"/>
</dbReference>
<dbReference type="GeneID" id="29701193"/>
<dbReference type="InterPro" id="IPR043641">
    <property type="entry name" value="PPE-PPW_C"/>
</dbReference>
<dbReference type="Pfam" id="PF00823">
    <property type="entry name" value="PPE"/>
    <property type="match status" value="1"/>
</dbReference>
<dbReference type="InterPro" id="IPR000030">
    <property type="entry name" value="PPE_dom"/>
</dbReference>
<dbReference type="RefSeq" id="WP_023370361.1">
    <property type="nucleotide sequence ID" value="NZ_BLYZ01000003.1"/>
</dbReference>
<reference evidence="5 6" key="1">
    <citation type="submission" date="2017-02" db="EMBL/GenBank/DDBJ databases">
        <title>Complete genome sequences of Mycobacterium kansasii strains isolated from rhesus macaques.</title>
        <authorList>
            <person name="Panda A."/>
            <person name="Nagaraj S."/>
            <person name="Zhao X."/>
            <person name="Tettelin H."/>
            <person name="Detolla L.J."/>
        </authorList>
    </citation>
    <scope>NUCLEOTIDE SEQUENCE [LARGE SCALE GENOMIC DNA]</scope>
    <source>
        <strain evidence="5 6">11-3813</strain>
    </source>
</reference>
<dbReference type="GO" id="GO:0052572">
    <property type="term" value="P:response to host immune response"/>
    <property type="evidence" value="ECO:0007669"/>
    <property type="project" value="TreeGrafter"/>
</dbReference>
<feature type="domain" description="PPE" evidence="3">
    <location>
        <begin position="6"/>
        <end position="168"/>
    </location>
</feature>
<keyword evidence="2" id="KW-1133">Transmembrane helix</keyword>
<feature type="transmembrane region" description="Helical" evidence="2">
    <location>
        <begin position="237"/>
        <end position="263"/>
    </location>
</feature>
<evidence type="ECO:0000259" key="4">
    <source>
        <dbReference type="Pfam" id="PF18878"/>
    </source>
</evidence>
<dbReference type="AlphaFoldDB" id="A0A1V3WQG5"/>
<accession>A0A1V3WQG5</accession>
<evidence type="ECO:0000256" key="2">
    <source>
        <dbReference type="SAM" id="Phobius"/>
    </source>
</evidence>
<feature type="domain" description="PPE-PPW subfamily C-terminal" evidence="4">
    <location>
        <begin position="369"/>
        <end position="415"/>
    </location>
</feature>
<dbReference type="PANTHER" id="PTHR46766">
    <property type="entry name" value="GLUTAMINE-RICH PROTEIN 2"/>
    <property type="match status" value="1"/>
</dbReference>
<dbReference type="Proteomes" id="UP000189229">
    <property type="component" value="Unassembled WGS sequence"/>
</dbReference>
<evidence type="ECO:0000313" key="6">
    <source>
        <dbReference type="Proteomes" id="UP000189229"/>
    </source>
</evidence>
<dbReference type="Gene3D" id="1.20.1260.20">
    <property type="entry name" value="PPE superfamily"/>
    <property type="match status" value="1"/>
</dbReference>
<dbReference type="PANTHER" id="PTHR46766:SF1">
    <property type="entry name" value="GLUTAMINE-RICH PROTEIN 2"/>
    <property type="match status" value="1"/>
</dbReference>
<protein>
    <submittedName>
        <fullName evidence="5">PPE family protein</fullName>
    </submittedName>
</protein>
<name>A0A1V3WQG5_MYCKA</name>
<dbReference type="EMBL" id="MVBM01000007">
    <property type="protein sequence ID" value="OOK69223.1"/>
    <property type="molecule type" value="Genomic_DNA"/>
</dbReference>
<comment type="caution">
    <text evidence="5">The sequence shown here is derived from an EMBL/GenBank/DDBJ whole genome shotgun (WGS) entry which is preliminary data.</text>
</comment>
<sequence>MTTPGWSAAPPEVHSALLCAGPGPGSLLVAAETWTTLSAAYASVAEELTAVLAGMQAGMWDGPTAECCVAAYAPYAAWLLQASADSAQAAAAHEAAATAYVSALATMPTLAELAANHATHAVLVATNFFGLNTIPIALNEADYVRMWVQAATTMSVYEMSTAALLSSVPCTSPAPVIVKPGAAIAGNVARAAALPDPIDRLLNELLLLIVSEWFNSVLAIFESFLLILWGPEFFIKALWFLLTGHFGAALVLLENYLLIWYFFPLSLAWQVLTDPLIVAGAILEWILGGAGFGLIPALSTSVAGGMALSTATLAAADSSVAALTAAPAAGGAVGTLGPLAGASAVLPQAPLVSAVTTGGAPGISASVAAADQGAAVMGFAGTVPAGAAVPAAGLATIGGAESAGGARVPMLPTGWEPGSLDAAHTVLASV</sequence>
<feature type="transmembrane region" description="Helical" evidence="2">
    <location>
        <begin position="205"/>
        <end position="230"/>
    </location>
</feature>